<evidence type="ECO:0000256" key="2">
    <source>
        <dbReference type="ARBA" id="ARBA00022884"/>
    </source>
</evidence>
<feature type="compositionally biased region" description="Basic and acidic residues" evidence="5">
    <location>
        <begin position="33"/>
        <end position="42"/>
    </location>
</feature>
<dbReference type="EMBL" id="JAULSV010000007">
    <property type="protein sequence ID" value="KAK0639264.1"/>
    <property type="molecule type" value="Genomic_DNA"/>
</dbReference>
<feature type="region of interest" description="Disordered" evidence="5">
    <location>
        <begin position="153"/>
        <end position="186"/>
    </location>
</feature>
<dbReference type="GO" id="GO:0005730">
    <property type="term" value="C:nucleolus"/>
    <property type="evidence" value="ECO:0007669"/>
    <property type="project" value="UniProtKB-SubCell"/>
</dbReference>
<evidence type="ECO:0000256" key="3">
    <source>
        <dbReference type="ARBA" id="ARBA00023242"/>
    </source>
</evidence>
<sequence length="397" mass="43353">MAPELRKRKSKTDVAAPVEEAPVAAKKAVKKSPKVEKRKAANEDASPVATKKQKATKGKAVDSPAPKKGKKKAAEEEPAQEEQQEEVPVPKKAAAKKEKAPKKAATKSKKEVVPEPEEPTPGEDEAVPETEEADEEVDVATEALVETLDAGAEDNMEDEPVSTFKKGQDVGKAPKPKKASKAANGIKPSGNTGVMYLGSIPHGFYEHEIKEYFSQFGEITRLRVVRSKKTGASKHRAFIEFADAEVADIAARTMDSYLLFGHILRAKLVEPSQVHPDLFKGSNRRFKAVPWNQMVGRHLERPLGETAWQGKVTKEEKRRAERAEKLKAIGYEFEAPELKAPKAQEKVEDATEEPVKAVEAPAPEAEKAEEAAEEPTSISQPKPKKAKKGGKAKKVKA</sequence>
<feature type="compositionally biased region" description="Low complexity" evidence="5">
    <location>
        <begin position="14"/>
        <end position="26"/>
    </location>
</feature>
<dbReference type="InterPro" id="IPR035979">
    <property type="entry name" value="RBD_domain_sf"/>
</dbReference>
<feature type="compositionally biased region" description="Basic and acidic residues" evidence="5">
    <location>
        <begin position="340"/>
        <end position="356"/>
    </location>
</feature>
<dbReference type="InterPro" id="IPR000504">
    <property type="entry name" value="RRM_dom"/>
</dbReference>
<keyword evidence="8" id="KW-1185">Reference proteome</keyword>
<dbReference type="PANTHER" id="PTHR46754">
    <property type="entry name" value="MKI67 FHA DOMAIN-INTERACTING NUCLEOLAR PHOSPHOPROTEIN"/>
    <property type="match status" value="1"/>
</dbReference>
<keyword evidence="2 4" id="KW-0694">RNA-binding</keyword>
<organism evidence="7 8">
    <name type="scientific">Cercophora newfieldiana</name>
    <dbReference type="NCBI Taxonomy" id="92897"/>
    <lineage>
        <taxon>Eukaryota</taxon>
        <taxon>Fungi</taxon>
        <taxon>Dikarya</taxon>
        <taxon>Ascomycota</taxon>
        <taxon>Pezizomycotina</taxon>
        <taxon>Sordariomycetes</taxon>
        <taxon>Sordariomycetidae</taxon>
        <taxon>Sordariales</taxon>
        <taxon>Lasiosphaeriaceae</taxon>
        <taxon>Cercophora</taxon>
    </lineage>
</organism>
<evidence type="ECO:0000313" key="7">
    <source>
        <dbReference type="EMBL" id="KAK0639264.1"/>
    </source>
</evidence>
<feature type="compositionally biased region" description="Basic residues" evidence="5">
    <location>
        <begin position="382"/>
        <end position="397"/>
    </location>
</feature>
<evidence type="ECO:0000256" key="5">
    <source>
        <dbReference type="SAM" id="MobiDB-lite"/>
    </source>
</evidence>
<comment type="subcellular location">
    <subcellularLocation>
        <location evidence="1">Nucleus</location>
        <location evidence="1">Nucleolus</location>
    </subcellularLocation>
</comment>
<dbReference type="GO" id="GO:0003723">
    <property type="term" value="F:RNA binding"/>
    <property type="evidence" value="ECO:0007669"/>
    <property type="project" value="UniProtKB-UniRule"/>
</dbReference>
<feature type="compositionally biased region" description="Acidic residues" evidence="5">
    <location>
        <begin position="76"/>
        <end position="85"/>
    </location>
</feature>
<dbReference type="SMART" id="SM00360">
    <property type="entry name" value="RRM"/>
    <property type="match status" value="1"/>
</dbReference>
<name>A0AA39XSE3_9PEZI</name>
<evidence type="ECO:0000313" key="8">
    <source>
        <dbReference type="Proteomes" id="UP001174936"/>
    </source>
</evidence>
<protein>
    <recommendedName>
        <fullName evidence="6">RRM domain-containing protein</fullName>
    </recommendedName>
</protein>
<dbReference type="PROSITE" id="PS50102">
    <property type="entry name" value="RRM"/>
    <property type="match status" value="1"/>
</dbReference>
<dbReference type="Gene3D" id="3.30.70.330">
    <property type="match status" value="1"/>
</dbReference>
<dbReference type="Pfam" id="PF00076">
    <property type="entry name" value="RRM_1"/>
    <property type="match status" value="1"/>
</dbReference>
<dbReference type="InterPro" id="IPR012677">
    <property type="entry name" value="Nucleotide-bd_a/b_plait_sf"/>
</dbReference>
<evidence type="ECO:0000259" key="6">
    <source>
        <dbReference type="PROSITE" id="PS50102"/>
    </source>
</evidence>
<proteinExistence type="predicted"/>
<feature type="compositionally biased region" description="Acidic residues" evidence="5">
    <location>
        <begin position="114"/>
        <end position="137"/>
    </location>
</feature>
<keyword evidence="3" id="KW-0539">Nucleus</keyword>
<feature type="region of interest" description="Disordered" evidence="5">
    <location>
        <begin position="1"/>
        <end position="137"/>
    </location>
</feature>
<evidence type="ECO:0000256" key="1">
    <source>
        <dbReference type="ARBA" id="ARBA00004604"/>
    </source>
</evidence>
<dbReference type="CDD" id="cd12307">
    <property type="entry name" value="RRM_NIFK_like"/>
    <property type="match status" value="1"/>
</dbReference>
<dbReference type="Proteomes" id="UP001174936">
    <property type="component" value="Unassembled WGS sequence"/>
</dbReference>
<feature type="compositionally biased region" description="Basic residues" evidence="5">
    <location>
        <begin position="1"/>
        <end position="10"/>
    </location>
</feature>
<dbReference type="SUPFAM" id="SSF54928">
    <property type="entry name" value="RNA-binding domain, RBD"/>
    <property type="match status" value="1"/>
</dbReference>
<evidence type="ECO:0000256" key="4">
    <source>
        <dbReference type="PROSITE-ProRule" id="PRU00176"/>
    </source>
</evidence>
<accession>A0AA39XSE3</accession>
<comment type="caution">
    <text evidence="7">The sequence shown here is derived from an EMBL/GenBank/DDBJ whole genome shotgun (WGS) entry which is preliminary data.</text>
</comment>
<feature type="domain" description="RRM" evidence="6">
    <location>
        <begin position="193"/>
        <end position="271"/>
    </location>
</feature>
<feature type="region of interest" description="Disordered" evidence="5">
    <location>
        <begin position="340"/>
        <end position="397"/>
    </location>
</feature>
<reference evidence="7" key="1">
    <citation type="submission" date="2023-06" db="EMBL/GenBank/DDBJ databases">
        <title>Genome-scale phylogeny and comparative genomics of the fungal order Sordariales.</title>
        <authorList>
            <consortium name="Lawrence Berkeley National Laboratory"/>
            <person name="Hensen N."/>
            <person name="Bonometti L."/>
            <person name="Westerberg I."/>
            <person name="Brannstrom I.O."/>
            <person name="Guillou S."/>
            <person name="Cros-Aarteil S."/>
            <person name="Calhoun S."/>
            <person name="Haridas S."/>
            <person name="Kuo A."/>
            <person name="Mondo S."/>
            <person name="Pangilinan J."/>
            <person name="Riley R."/>
            <person name="Labutti K."/>
            <person name="Andreopoulos B."/>
            <person name="Lipzen A."/>
            <person name="Chen C."/>
            <person name="Yanf M."/>
            <person name="Daum C."/>
            <person name="Ng V."/>
            <person name="Clum A."/>
            <person name="Steindorff A."/>
            <person name="Ohm R."/>
            <person name="Martin F."/>
            <person name="Silar P."/>
            <person name="Natvig D."/>
            <person name="Lalanne C."/>
            <person name="Gautier V."/>
            <person name="Ament-Velasquez S.L."/>
            <person name="Kruys A."/>
            <person name="Hutchinson M.I."/>
            <person name="Powell A.J."/>
            <person name="Barry K."/>
            <person name="Miller A.N."/>
            <person name="Grigoriev I.V."/>
            <person name="Debuchy R."/>
            <person name="Gladieux P."/>
            <person name="Thoren M.H."/>
            <person name="Johannesson H."/>
        </authorList>
    </citation>
    <scope>NUCLEOTIDE SEQUENCE</scope>
    <source>
        <strain evidence="7">SMH2532-1</strain>
    </source>
</reference>
<dbReference type="AlphaFoldDB" id="A0AA39XSE3"/>
<gene>
    <name evidence="7" type="ORF">B0T16DRAFT_462959</name>
</gene>